<dbReference type="AlphaFoldDB" id="A0A1Y2CUU0"/>
<comment type="caution">
    <text evidence="2">The sequence shown here is derived from an EMBL/GenBank/DDBJ whole genome shotgun (WGS) entry which is preliminary data.</text>
</comment>
<dbReference type="Proteomes" id="UP000193642">
    <property type="component" value="Unassembled WGS sequence"/>
</dbReference>
<dbReference type="Gene3D" id="1.10.3560.10">
    <property type="entry name" value="yst0336 like domain"/>
    <property type="match status" value="1"/>
</dbReference>
<organism evidence="2 3">
    <name type="scientific">Rhizoclosmatium globosum</name>
    <dbReference type="NCBI Taxonomy" id="329046"/>
    <lineage>
        <taxon>Eukaryota</taxon>
        <taxon>Fungi</taxon>
        <taxon>Fungi incertae sedis</taxon>
        <taxon>Chytridiomycota</taxon>
        <taxon>Chytridiomycota incertae sedis</taxon>
        <taxon>Chytridiomycetes</taxon>
        <taxon>Chytridiales</taxon>
        <taxon>Chytriomycetaceae</taxon>
        <taxon>Rhizoclosmatium</taxon>
    </lineage>
</organism>
<dbReference type="GO" id="GO:0051083">
    <property type="term" value="P:'de novo' cotranslational protein folding"/>
    <property type="evidence" value="ECO:0007669"/>
    <property type="project" value="EnsemblFungi"/>
</dbReference>
<feature type="domain" description="Polysaccharide biosynthesis" evidence="1">
    <location>
        <begin position="22"/>
        <end position="146"/>
    </location>
</feature>
<dbReference type="Pfam" id="PF04669">
    <property type="entry name" value="PBDC1"/>
    <property type="match status" value="1"/>
</dbReference>
<proteinExistence type="predicted"/>
<dbReference type="InterPro" id="IPR021148">
    <property type="entry name" value="Polysacc_synth_dom"/>
</dbReference>
<sequence>MSIEVKEVKPFSAETAENHEDVEKIWVVKAMHHAETYFKLISSLDASKIRLTKVDDEIYADFKATFPEINVASLNEMDDFKTDAAKEKWRNWIKKFEAKVQDFNYGTLLRNRAAEDYGPDNTFFVTRVQFYAIEIARNKEGHNSVLSKK</sequence>
<dbReference type="GO" id="GO:0061770">
    <property type="term" value="F:translation elongation factor binding"/>
    <property type="evidence" value="ECO:0007669"/>
    <property type="project" value="EnsemblFungi"/>
</dbReference>
<accession>A0A1Y2CUU0</accession>
<keyword evidence="3" id="KW-1185">Reference proteome</keyword>
<protein>
    <submittedName>
        <fullName evidence="2">DUF757-domain-containing protein</fullName>
    </submittedName>
</protein>
<dbReference type="InterPro" id="IPR023139">
    <property type="entry name" value="PBDC1-like_dom_sf"/>
</dbReference>
<dbReference type="InterPro" id="IPR008476">
    <property type="entry name" value="PBDC1_metazoa/fungi"/>
</dbReference>
<dbReference type="GO" id="GO:1990593">
    <property type="term" value="F:nascent polypeptide-associated complex binding"/>
    <property type="evidence" value="ECO:0007669"/>
    <property type="project" value="EnsemblFungi"/>
</dbReference>
<dbReference type="PANTHER" id="PTHR13410:SF9">
    <property type="entry name" value="PROTEIN PBDC1"/>
    <property type="match status" value="1"/>
</dbReference>
<dbReference type="EMBL" id="MCGO01000006">
    <property type="protein sequence ID" value="ORY50808.1"/>
    <property type="molecule type" value="Genomic_DNA"/>
</dbReference>
<dbReference type="STRING" id="329046.A0A1Y2CUU0"/>
<dbReference type="OrthoDB" id="10248897at2759"/>
<gene>
    <name evidence="2" type="ORF">BCR33DRAFT_694569</name>
</gene>
<dbReference type="GO" id="GO:0043022">
    <property type="term" value="F:ribosome binding"/>
    <property type="evidence" value="ECO:0007669"/>
    <property type="project" value="EnsemblFungi"/>
</dbReference>
<dbReference type="GO" id="GO:0051787">
    <property type="term" value="F:misfolded protein binding"/>
    <property type="evidence" value="ECO:0007669"/>
    <property type="project" value="EnsemblFungi"/>
</dbReference>
<reference evidence="2 3" key="1">
    <citation type="submission" date="2016-07" db="EMBL/GenBank/DDBJ databases">
        <title>Pervasive Adenine N6-methylation of Active Genes in Fungi.</title>
        <authorList>
            <consortium name="DOE Joint Genome Institute"/>
            <person name="Mondo S.J."/>
            <person name="Dannebaum R.O."/>
            <person name="Kuo R.C."/>
            <person name="Labutti K."/>
            <person name="Haridas S."/>
            <person name="Kuo A."/>
            <person name="Salamov A."/>
            <person name="Ahrendt S.R."/>
            <person name="Lipzen A."/>
            <person name="Sullivan W."/>
            <person name="Andreopoulos W.B."/>
            <person name="Clum A."/>
            <person name="Lindquist E."/>
            <person name="Daum C."/>
            <person name="Ramamoorthy G.K."/>
            <person name="Gryganskyi A."/>
            <person name="Culley D."/>
            <person name="Magnuson J.K."/>
            <person name="James T.Y."/>
            <person name="O'Malley M.A."/>
            <person name="Stajich J.E."/>
            <person name="Spatafora J.W."/>
            <person name="Visel A."/>
            <person name="Grigoriev I.V."/>
        </authorList>
    </citation>
    <scope>NUCLEOTIDE SEQUENCE [LARGE SCALE GENOMIC DNA]</scope>
    <source>
        <strain evidence="2 3">JEL800</strain>
    </source>
</reference>
<evidence type="ECO:0000313" key="3">
    <source>
        <dbReference type="Proteomes" id="UP000193642"/>
    </source>
</evidence>
<dbReference type="GO" id="GO:0044183">
    <property type="term" value="F:protein folding chaperone"/>
    <property type="evidence" value="ECO:0007669"/>
    <property type="project" value="EnsemblFungi"/>
</dbReference>
<dbReference type="PANTHER" id="PTHR13410">
    <property type="entry name" value="PROTEIN PBDC1"/>
    <property type="match status" value="1"/>
</dbReference>
<evidence type="ECO:0000313" key="2">
    <source>
        <dbReference type="EMBL" id="ORY50808.1"/>
    </source>
</evidence>
<dbReference type="GO" id="GO:0005737">
    <property type="term" value="C:cytoplasm"/>
    <property type="evidence" value="ECO:0007669"/>
    <property type="project" value="TreeGrafter"/>
</dbReference>
<name>A0A1Y2CUU0_9FUNG</name>
<evidence type="ECO:0000259" key="1">
    <source>
        <dbReference type="Pfam" id="PF04669"/>
    </source>
</evidence>